<dbReference type="Gene3D" id="3.40.1440.60">
    <property type="entry name" value="PriA, 3(prime) DNA-binding domain"/>
    <property type="match status" value="1"/>
</dbReference>
<sequence length="464" mass="53492">MSTLTVEVLILEAIGHGRQIFSYSVPDNWSSIEVGQRVLVELRDRPLIGVVIKLLKERPTGKPKYQLKPVLRLIDLSPLMSKAYLEWLQEMARLYRSTPAQLLRAEPPLPIKHSWLEPTEPLLPQVSISESTIQSQKKPDQKPRYLISDDYFADLLALLPRSDNEICNQGQTLIIAASLWQLETIKDLLVAEADAYSQKILELEPYLRHKHTADDWLTTLANQPILLGLRSMATLSLPNLSRVIVIEPDLFGQTESQSPYWSSLSLLIERQKIEQFQLFTLSASPPKASLSARHQSEPKADSLIWRRRHQSRHRHFEESISGYSLLSPEVRQLAQDCPGKILIISDSTTESWRLRCGNCHRIWHCQSCQGTNIQAEDELSCLSCLTKVNYPCPSCQDQAWQAEAYGPAKIRDRLTRELNRSFELTGPDWRYRLIKREYQLLISLSFDSFQNQARLNWDYDYLCW</sequence>
<dbReference type="Pfam" id="PF17764">
    <property type="entry name" value="PriA_3primeBD"/>
    <property type="match status" value="1"/>
</dbReference>
<name>A0A554JBJ1_9BACT</name>
<dbReference type="GO" id="GO:0043138">
    <property type="term" value="F:3'-5' DNA helicase activity"/>
    <property type="evidence" value="ECO:0007669"/>
    <property type="project" value="TreeGrafter"/>
</dbReference>
<dbReference type="GO" id="GO:0006310">
    <property type="term" value="P:DNA recombination"/>
    <property type="evidence" value="ECO:0007669"/>
    <property type="project" value="TreeGrafter"/>
</dbReference>
<dbReference type="GO" id="GO:0005524">
    <property type="term" value="F:ATP binding"/>
    <property type="evidence" value="ECO:0007669"/>
    <property type="project" value="UniProtKB-KW"/>
</dbReference>
<accession>A0A554JBJ1</accession>
<dbReference type="PANTHER" id="PTHR30580">
    <property type="entry name" value="PRIMOSOMAL PROTEIN N"/>
    <property type="match status" value="1"/>
</dbReference>
<dbReference type="PANTHER" id="PTHR30580:SF1">
    <property type="entry name" value="COMF OPERON PROTEIN 1"/>
    <property type="match status" value="1"/>
</dbReference>
<dbReference type="GO" id="GO:0006302">
    <property type="term" value="P:double-strand break repair"/>
    <property type="evidence" value="ECO:0007669"/>
    <property type="project" value="TreeGrafter"/>
</dbReference>
<dbReference type="InterPro" id="IPR042115">
    <property type="entry name" value="PriA_3primeBD_sf"/>
</dbReference>
<keyword evidence="2" id="KW-0067">ATP-binding</keyword>
<dbReference type="GO" id="GO:0003677">
    <property type="term" value="F:DNA binding"/>
    <property type="evidence" value="ECO:0007669"/>
    <property type="project" value="UniProtKB-KW"/>
</dbReference>
<dbReference type="GO" id="GO:0006270">
    <property type="term" value="P:DNA replication initiation"/>
    <property type="evidence" value="ECO:0007669"/>
    <property type="project" value="TreeGrafter"/>
</dbReference>
<protein>
    <recommendedName>
        <fullName evidence="4">Primosomal protein N' 3' DNA-binding domain-containing protein</fullName>
    </recommendedName>
</protein>
<gene>
    <name evidence="5" type="ORF">CEO22_371</name>
</gene>
<feature type="non-terminal residue" evidence="5">
    <location>
        <position position="464"/>
    </location>
</feature>
<evidence type="ECO:0000256" key="1">
    <source>
        <dbReference type="ARBA" id="ARBA00022741"/>
    </source>
</evidence>
<evidence type="ECO:0000313" key="5">
    <source>
        <dbReference type="EMBL" id="TSC65756.1"/>
    </source>
</evidence>
<organism evidence="5 6">
    <name type="scientific">Candidatus Berkelbacteria bacterium Gr01-1014_85</name>
    <dbReference type="NCBI Taxonomy" id="2017150"/>
    <lineage>
        <taxon>Bacteria</taxon>
        <taxon>Candidatus Berkelbacteria</taxon>
    </lineage>
</organism>
<dbReference type="EMBL" id="VMFD01000029">
    <property type="protein sequence ID" value="TSC65756.1"/>
    <property type="molecule type" value="Genomic_DNA"/>
</dbReference>
<dbReference type="Proteomes" id="UP000316253">
    <property type="component" value="Unassembled WGS sequence"/>
</dbReference>
<keyword evidence="1" id="KW-0547">Nucleotide-binding</keyword>
<proteinExistence type="predicted"/>
<evidence type="ECO:0000256" key="2">
    <source>
        <dbReference type="ARBA" id="ARBA00022840"/>
    </source>
</evidence>
<reference evidence="5 6" key="1">
    <citation type="submission" date="2017-08" db="EMBL/GenBank/DDBJ databases">
        <title>Mechanisms for carbon and nitrogen cycling indicate functional differentiation within the Candidate Phyla Radiation.</title>
        <authorList>
            <person name="Danczak R.E."/>
            <person name="Johnston M.D."/>
            <person name="Kenah C."/>
            <person name="Slattery M."/>
            <person name="Wrighton K.C."/>
            <person name="Wilkins M.J."/>
        </authorList>
    </citation>
    <scope>NUCLEOTIDE SEQUENCE [LARGE SCALE GENOMIC DNA]</scope>
    <source>
        <strain evidence="5">Gr01-1014_85</strain>
    </source>
</reference>
<dbReference type="InterPro" id="IPR041222">
    <property type="entry name" value="PriA_3primeBD"/>
</dbReference>
<evidence type="ECO:0000256" key="3">
    <source>
        <dbReference type="ARBA" id="ARBA00023125"/>
    </source>
</evidence>
<dbReference type="AlphaFoldDB" id="A0A554JBJ1"/>
<evidence type="ECO:0000259" key="4">
    <source>
        <dbReference type="Pfam" id="PF17764"/>
    </source>
</evidence>
<feature type="domain" description="Primosomal protein N' 3' DNA-binding" evidence="4">
    <location>
        <begin position="18"/>
        <end position="105"/>
    </location>
</feature>
<comment type="caution">
    <text evidence="5">The sequence shown here is derived from an EMBL/GenBank/DDBJ whole genome shotgun (WGS) entry which is preliminary data.</text>
</comment>
<keyword evidence="3" id="KW-0238">DNA-binding</keyword>
<evidence type="ECO:0000313" key="6">
    <source>
        <dbReference type="Proteomes" id="UP000316253"/>
    </source>
</evidence>